<organism evidence="2">
    <name type="scientific">Trieres chinensis</name>
    <name type="common">Marine centric diatom</name>
    <name type="synonym">Odontella sinensis</name>
    <dbReference type="NCBI Taxonomy" id="1514140"/>
    <lineage>
        <taxon>Eukaryota</taxon>
        <taxon>Sar</taxon>
        <taxon>Stramenopiles</taxon>
        <taxon>Ochrophyta</taxon>
        <taxon>Bacillariophyta</taxon>
        <taxon>Mediophyceae</taxon>
        <taxon>Biddulphiophycidae</taxon>
        <taxon>Eupodiscales</taxon>
        <taxon>Parodontellaceae</taxon>
        <taxon>Trieres</taxon>
    </lineage>
</organism>
<feature type="compositionally biased region" description="Polar residues" evidence="1">
    <location>
        <begin position="31"/>
        <end position="45"/>
    </location>
</feature>
<dbReference type="AlphaFoldDB" id="A0A7S2EWB6"/>
<proteinExistence type="predicted"/>
<dbReference type="EMBL" id="HBGO01033983">
    <property type="protein sequence ID" value="CAD9358885.1"/>
    <property type="molecule type" value="Transcribed_RNA"/>
</dbReference>
<feature type="region of interest" description="Disordered" evidence="1">
    <location>
        <begin position="180"/>
        <end position="200"/>
    </location>
</feature>
<protein>
    <submittedName>
        <fullName evidence="2">Uncharacterized protein</fullName>
    </submittedName>
</protein>
<evidence type="ECO:0000256" key="1">
    <source>
        <dbReference type="SAM" id="MobiDB-lite"/>
    </source>
</evidence>
<gene>
    <name evidence="2" type="ORF">OSIN01602_LOCUS19642</name>
</gene>
<reference evidence="2" key="1">
    <citation type="submission" date="2021-01" db="EMBL/GenBank/DDBJ databases">
        <authorList>
            <person name="Corre E."/>
            <person name="Pelletier E."/>
            <person name="Niang G."/>
            <person name="Scheremetjew M."/>
            <person name="Finn R."/>
            <person name="Kale V."/>
            <person name="Holt S."/>
            <person name="Cochrane G."/>
            <person name="Meng A."/>
            <person name="Brown T."/>
            <person name="Cohen L."/>
        </authorList>
    </citation>
    <scope>NUCLEOTIDE SEQUENCE</scope>
    <source>
        <strain evidence="2">Grunow 1884</strain>
    </source>
</reference>
<sequence>MKIRVLSTLSGRMERTARCPPGVDPGDGVESVSQPAPSLNLSPVLTDSVGGVSADKASHGSGRDTESGGASSIEEEERSRFSHPSVSITASGVEVEPAGGALIGMARRGGNGDGGACDGKRQSGDVPRTVSAVHSHGAEGRGRKLIGTCTWESDGPSTPVREYRDKDSTCGNLCLTRSDDSSTYHTTTSSEGSFCSSPNEAQRNARDLLLQHHHQIVFQPGPPDQKFCPQCVAYEALIKKLVRKSEERNRELNEKCKRLEKKLKAQEEVMETVPALTEQCNGLQWQLEQKEKTIQKLKEEEPKRKSHRPSFFRSPRKGKPRRPSQPDSTSIISEITDDNYRSHSQHQTSVRIDNLDLIKVRGQE</sequence>
<feature type="compositionally biased region" description="Polar residues" evidence="1">
    <location>
        <begin position="191"/>
        <end position="200"/>
    </location>
</feature>
<feature type="compositionally biased region" description="Basic residues" evidence="1">
    <location>
        <begin position="304"/>
        <end position="322"/>
    </location>
</feature>
<feature type="region of interest" description="Disordered" evidence="1">
    <location>
        <begin position="1"/>
        <end position="85"/>
    </location>
</feature>
<feature type="region of interest" description="Disordered" evidence="1">
    <location>
        <begin position="297"/>
        <end position="349"/>
    </location>
</feature>
<feature type="compositionally biased region" description="Basic and acidic residues" evidence="1">
    <location>
        <begin position="56"/>
        <end position="66"/>
    </location>
</feature>
<name>A0A7S2EWB6_TRICV</name>
<feature type="region of interest" description="Disordered" evidence="1">
    <location>
        <begin position="111"/>
        <end position="139"/>
    </location>
</feature>
<evidence type="ECO:0000313" key="2">
    <source>
        <dbReference type="EMBL" id="CAD9358885.1"/>
    </source>
</evidence>
<accession>A0A7S2EWB6</accession>